<dbReference type="InterPro" id="IPR012334">
    <property type="entry name" value="Pectin_lyas_fold"/>
</dbReference>
<evidence type="ECO:0000256" key="2">
    <source>
        <dbReference type="ARBA" id="ARBA00022801"/>
    </source>
</evidence>
<protein>
    <submittedName>
        <fullName evidence="5">Glycoside hydrolase family 28 protein</fullName>
    </submittedName>
</protein>
<dbReference type="GO" id="GO:0005975">
    <property type="term" value="P:carbohydrate metabolic process"/>
    <property type="evidence" value="ECO:0007669"/>
    <property type="project" value="InterPro"/>
</dbReference>
<evidence type="ECO:0000256" key="4">
    <source>
        <dbReference type="RuleBase" id="RU361169"/>
    </source>
</evidence>
<dbReference type="InterPro" id="IPR051801">
    <property type="entry name" value="GH28_Enzymes"/>
</dbReference>
<dbReference type="GO" id="GO:0004650">
    <property type="term" value="F:polygalacturonase activity"/>
    <property type="evidence" value="ECO:0007669"/>
    <property type="project" value="InterPro"/>
</dbReference>
<dbReference type="Gene3D" id="2.160.20.10">
    <property type="entry name" value="Single-stranded right-handed beta-helix, Pectin lyase-like"/>
    <property type="match status" value="1"/>
</dbReference>
<dbReference type="EMBL" id="CP062222">
    <property type="protein sequence ID" value="QTC91917.1"/>
    <property type="molecule type" value="Genomic_DNA"/>
</dbReference>
<dbReference type="InterPro" id="IPR000743">
    <property type="entry name" value="Glyco_hydro_28"/>
</dbReference>
<evidence type="ECO:0000256" key="1">
    <source>
        <dbReference type="ARBA" id="ARBA00008834"/>
    </source>
</evidence>
<keyword evidence="2 4" id="KW-0378">Hydrolase</keyword>
<name>A0A975GVX2_9CAUL</name>
<proteinExistence type="inferred from homology"/>
<dbReference type="KEGG" id="bgoe:IFJ75_03030"/>
<evidence type="ECO:0000256" key="3">
    <source>
        <dbReference type="ARBA" id="ARBA00023295"/>
    </source>
</evidence>
<dbReference type="SMART" id="SM00710">
    <property type="entry name" value="PbH1"/>
    <property type="match status" value="5"/>
</dbReference>
<dbReference type="Proteomes" id="UP000663918">
    <property type="component" value="Chromosome"/>
</dbReference>
<dbReference type="InterPro" id="IPR011050">
    <property type="entry name" value="Pectin_lyase_fold/virulence"/>
</dbReference>
<evidence type="ECO:0000313" key="5">
    <source>
        <dbReference type="EMBL" id="QTC91917.1"/>
    </source>
</evidence>
<dbReference type="PANTHER" id="PTHR31339">
    <property type="entry name" value="PECTIN LYASE-RELATED"/>
    <property type="match status" value="1"/>
</dbReference>
<keyword evidence="3 4" id="KW-0326">Glycosidase</keyword>
<dbReference type="InterPro" id="IPR006626">
    <property type="entry name" value="PbH1"/>
</dbReference>
<dbReference type="RefSeq" id="WP_207871149.1">
    <property type="nucleotide sequence ID" value="NZ_CP062222.1"/>
</dbReference>
<sequence>MFPSLMKPGRRDLAKAGLGGLLAASLPVSLPFGALARAVEDPNDPWAEARAIRARIRPPVFPRANRFGPEQFGGRADGVTDNTEAFRRAIDAASKAPGGGRVVVEGTADGTVWLTGAIHLKSNVELHVSRESTIRFRTEPEAYFPAILTRYEGTEFMGISPFIYAYGCENIAITGHGILDGQASRENWWRQKRVADGQESDNGRLRRWAEEGKPVAERVFGPEATIRPQFIQPYRCRNVLISDLTILRSPMWEVHPVECENVTVRRLTISSHGPNNDGCDPESCRDVLIEDCVFDTGDDCIAIKSGRNADGRRLGKPTENLIVSGCTMLDGHGGVTLGSEISGGVRNVFVENCRMDSPRLNTAIRFKNNAARGGTLTNIHVRDVTVGQVAHAAITIDYNYAEGANGRFTPVFDGLTIERMTVGRCERVLDLQGFETAPIRNIALKDCDFVRAAELDIIEHVEGLTYANVRRNAQAVTGPAPGGHGNAADRSG</sequence>
<reference evidence="5" key="1">
    <citation type="submission" date="2020-09" db="EMBL/GenBank/DDBJ databases">
        <title>Brevundimonas sp. LVF2 isolated from a puddle in Goettingen, Germany.</title>
        <authorList>
            <person name="Friedrich I."/>
            <person name="Klassen A."/>
            <person name="Hannes N."/>
            <person name="Schneider D."/>
            <person name="Hertel R."/>
            <person name="Daniel R."/>
        </authorList>
    </citation>
    <scope>NUCLEOTIDE SEQUENCE</scope>
    <source>
        <strain evidence="5">LVF2</strain>
    </source>
</reference>
<dbReference type="Pfam" id="PF00295">
    <property type="entry name" value="Glyco_hydro_28"/>
    <property type="match status" value="1"/>
</dbReference>
<dbReference type="PROSITE" id="PS00502">
    <property type="entry name" value="POLYGALACTURONASE"/>
    <property type="match status" value="1"/>
</dbReference>
<gene>
    <name evidence="5" type="ORF">IFJ75_03030</name>
</gene>
<accession>A0A975GVX2</accession>
<dbReference type="SUPFAM" id="SSF51126">
    <property type="entry name" value="Pectin lyase-like"/>
    <property type="match status" value="1"/>
</dbReference>
<keyword evidence="6" id="KW-1185">Reference proteome</keyword>
<dbReference type="AlphaFoldDB" id="A0A975GVX2"/>
<evidence type="ECO:0000313" key="6">
    <source>
        <dbReference type="Proteomes" id="UP000663918"/>
    </source>
</evidence>
<comment type="similarity">
    <text evidence="1 4">Belongs to the glycosyl hydrolase 28 family.</text>
</comment>
<organism evidence="5 6">
    <name type="scientific">Brevundimonas goettingensis</name>
    <dbReference type="NCBI Taxonomy" id="2774190"/>
    <lineage>
        <taxon>Bacteria</taxon>
        <taxon>Pseudomonadati</taxon>
        <taxon>Pseudomonadota</taxon>
        <taxon>Alphaproteobacteria</taxon>
        <taxon>Caulobacterales</taxon>
        <taxon>Caulobacteraceae</taxon>
        <taxon>Brevundimonas</taxon>
    </lineage>
</organism>
<dbReference type="PANTHER" id="PTHR31339:SF9">
    <property type="entry name" value="PLASMIN AND FIBRONECTIN-BINDING PROTEIN A"/>
    <property type="match status" value="1"/>
</dbReference>